<evidence type="ECO:0000256" key="1">
    <source>
        <dbReference type="ARBA" id="ARBA00022741"/>
    </source>
</evidence>
<keyword evidence="2" id="KW-0378">Hydrolase</keyword>
<dbReference type="GeneID" id="20079696"/>
<dbReference type="Pfam" id="PF02263">
    <property type="entry name" value="GBP"/>
    <property type="match status" value="1"/>
</dbReference>
<evidence type="ECO:0000313" key="7">
    <source>
        <dbReference type="EMBL" id="ETW06368.1"/>
    </source>
</evidence>
<dbReference type="GO" id="GO:0005525">
    <property type="term" value="F:GTP binding"/>
    <property type="evidence" value="ECO:0007669"/>
    <property type="project" value="UniProtKB-KW"/>
</dbReference>
<dbReference type="GO" id="GO:0003924">
    <property type="term" value="F:GTPase activity"/>
    <property type="evidence" value="ECO:0007669"/>
    <property type="project" value="InterPro"/>
</dbReference>
<evidence type="ECO:0000256" key="4">
    <source>
        <dbReference type="PROSITE-ProRule" id="PRU01052"/>
    </source>
</evidence>
<reference evidence="7" key="1">
    <citation type="submission" date="2013-12" db="EMBL/GenBank/DDBJ databases">
        <title>The Genome Sequence of Aphanomyces invadans NJM9701.</title>
        <authorList>
            <consortium name="The Broad Institute Genomics Platform"/>
            <person name="Russ C."/>
            <person name="Tyler B."/>
            <person name="van West P."/>
            <person name="Dieguez-Uribeondo J."/>
            <person name="Young S.K."/>
            <person name="Zeng Q."/>
            <person name="Gargeya S."/>
            <person name="Fitzgerald M."/>
            <person name="Abouelleil A."/>
            <person name="Alvarado L."/>
            <person name="Chapman S.B."/>
            <person name="Gainer-Dewar J."/>
            <person name="Goldberg J."/>
            <person name="Griggs A."/>
            <person name="Gujja S."/>
            <person name="Hansen M."/>
            <person name="Howarth C."/>
            <person name="Imamovic A."/>
            <person name="Ireland A."/>
            <person name="Larimer J."/>
            <person name="McCowan C."/>
            <person name="Murphy C."/>
            <person name="Pearson M."/>
            <person name="Poon T.W."/>
            <person name="Priest M."/>
            <person name="Roberts A."/>
            <person name="Saif S."/>
            <person name="Shea T."/>
            <person name="Sykes S."/>
            <person name="Wortman J."/>
            <person name="Nusbaum C."/>
            <person name="Birren B."/>
        </authorList>
    </citation>
    <scope>NUCLEOTIDE SEQUENCE [LARGE SCALE GENOMIC DNA]</scope>
    <source>
        <strain evidence="7">NJM9701</strain>
    </source>
</reference>
<dbReference type="Gene3D" id="1.20.1000.10">
    <property type="entry name" value="Guanylate-binding protein, C-terminal domain"/>
    <property type="match status" value="1"/>
</dbReference>
<protein>
    <recommendedName>
        <fullName evidence="6">GB1/RHD3-type G domain-containing protein</fullName>
    </recommendedName>
</protein>
<proteinExistence type="inferred from homology"/>
<dbReference type="PANTHER" id="PTHR10751">
    <property type="entry name" value="GUANYLATE BINDING PROTEIN"/>
    <property type="match status" value="1"/>
</dbReference>
<dbReference type="RefSeq" id="XP_008864443.1">
    <property type="nucleotide sequence ID" value="XM_008866221.1"/>
</dbReference>
<evidence type="ECO:0000256" key="3">
    <source>
        <dbReference type="ARBA" id="ARBA00023134"/>
    </source>
</evidence>
<keyword evidence="3" id="KW-0342">GTP-binding</keyword>
<gene>
    <name evidence="7" type="ORF">H310_02646</name>
</gene>
<dbReference type="InterPro" id="IPR003191">
    <property type="entry name" value="Guanylate-bd/ATL_C"/>
</dbReference>
<dbReference type="InterPro" id="IPR036543">
    <property type="entry name" value="Guanylate-bd_C_sf"/>
</dbReference>
<dbReference type="OrthoDB" id="2135133at2759"/>
<keyword evidence="5" id="KW-0175">Coiled coil</keyword>
<feature type="domain" description="GB1/RHD3-type G" evidence="6">
    <location>
        <begin position="32"/>
        <end position="283"/>
    </location>
</feature>
<organism evidence="7">
    <name type="scientific">Aphanomyces invadans</name>
    <dbReference type="NCBI Taxonomy" id="157072"/>
    <lineage>
        <taxon>Eukaryota</taxon>
        <taxon>Sar</taxon>
        <taxon>Stramenopiles</taxon>
        <taxon>Oomycota</taxon>
        <taxon>Saprolegniomycetes</taxon>
        <taxon>Saprolegniales</taxon>
        <taxon>Verrucalvaceae</taxon>
        <taxon>Aphanomyces</taxon>
    </lineage>
</organism>
<dbReference type="Pfam" id="PF02841">
    <property type="entry name" value="GBP_C"/>
    <property type="match status" value="1"/>
</dbReference>
<dbReference type="VEuPathDB" id="FungiDB:H310_02646"/>
<evidence type="ECO:0000256" key="5">
    <source>
        <dbReference type="SAM" id="Coils"/>
    </source>
</evidence>
<keyword evidence="1" id="KW-0547">Nucleotide-binding</keyword>
<sequence length="747" mass="83971">MELTEPLPFITLTDDDCFEISRDAAEYLRSLEGEVSIVAIAGLYRTGKSYLLNQLLGRTTEHTMFGVGGTVNAMTKGIWIWGQPVDGSTRKTIVFMDTEGLGSAQRSQTQDTRIFALALLLSSFFIYNSRGVIDANAIEDLSLVVNLTKYIHVSAASLDQPANSSALADFFPSFLWVVRDFTLQLEENGHAISSKEYLEKALKPQPGTSDDTVHKNQVRNLLSNFFPARDCITMVRPLNDEALLRELPKQPFESLREEFRTQLTMLKQRVFSDLQPKKLMAKPLNGAMLVTLAQNYVDAFNSGAAPVISSAWDRVVQAQSEELLDAAKRTFETKFPLKWTSVLTEAALLDQFRAAQAAAVESLHATAVAPDTVPINLPLLHDYVATKLRAAWDLNDKLAKQHLITVLQELYAPITAQAWQPLDKDATFDQVVDALRKKLDGFDTLLKRFITSYLERTGGMPLQHSMLCSFLAEKVMDGVVNWGTLVTVLFRQQDSAMQKAISTSRQKVKAIEGRAKAAQEMLQQQKDTFERALQAITDRLQEEKLALRADIDHKDGEIKRTLMQIDRIGALHTEVLDRLNDELKVAKEELKAADALVDAVRREQDSVAQDTAKQRLENERRQHAKEQELLHGHHQLLQKVVDLERALGDQQSEHLTAVFKMEQTCQAHVRRVVEDCDDAAAELKAHTIHDIRQLKTKQEGELRALTTELDDRQAVLTAMQERLEMQRRVNMSAASAKRSTKEDCVVS</sequence>
<dbReference type="PROSITE" id="PS51715">
    <property type="entry name" value="G_GB1_RHD3"/>
    <property type="match status" value="1"/>
</dbReference>
<dbReference type="CDD" id="cd01851">
    <property type="entry name" value="GBP"/>
    <property type="match status" value="1"/>
</dbReference>
<comment type="similarity">
    <text evidence="4">Belongs to the TRAFAC class dynamin-like GTPase superfamily. GB1/RHD3 GTPase family.</text>
</comment>
<dbReference type="eggNOG" id="KOG2037">
    <property type="taxonomic scope" value="Eukaryota"/>
</dbReference>
<feature type="coiled-coil region" evidence="5">
    <location>
        <begin position="576"/>
        <end position="629"/>
    </location>
</feature>
<dbReference type="SUPFAM" id="SSF52540">
    <property type="entry name" value="P-loop containing nucleoside triphosphate hydrolases"/>
    <property type="match status" value="1"/>
</dbReference>
<name>A0A024UL81_9STRA</name>
<dbReference type="InterPro" id="IPR030386">
    <property type="entry name" value="G_GB1_RHD3_dom"/>
</dbReference>
<dbReference type="FunFam" id="3.40.50.300:FF:001470">
    <property type="entry name" value="Interferon-induced guanylate-binding protein 1"/>
    <property type="match status" value="1"/>
</dbReference>
<accession>A0A024UL81</accession>
<feature type="coiled-coil region" evidence="5">
    <location>
        <begin position="508"/>
        <end position="539"/>
    </location>
</feature>
<evidence type="ECO:0000256" key="2">
    <source>
        <dbReference type="ARBA" id="ARBA00022801"/>
    </source>
</evidence>
<evidence type="ECO:0000259" key="6">
    <source>
        <dbReference type="PROSITE" id="PS51715"/>
    </source>
</evidence>
<dbReference type="EMBL" id="KI913955">
    <property type="protein sequence ID" value="ETW06368.1"/>
    <property type="molecule type" value="Genomic_DNA"/>
</dbReference>
<dbReference type="Gene3D" id="3.40.50.300">
    <property type="entry name" value="P-loop containing nucleotide triphosphate hydrolases"/>
    <property type="match status" value="1"/>
</dbReference>
<dbReference type="InterPro" id="IPR015894">
    <property type="entry name" value="Guanylate-bd_N"/>
</dbReference>
<dbReference type="SUPFAM" id="SSF48340">
    <property type="entry name" value="Interferon-induced guanylate-binding protein 1 (GBP1), C-terminal domain"/>
    <property type="match status" value="1"/>
</dbReference>
<dbReference type="AlphaFoldDB" id="A0A024UL81"/>
<dbReference type="InterPro" id="IPR027417">
    <property type="entry name" value="P-loop_NTPase"/>
</dbReference>